<dbReference type="Ensembl" id="ENSGACT00000004805.2">
    <property type="protein sequence ID" value="ENSGACP00000004791.2"/>
    <property type="gene ID" value="ENSGACG00000003654.2"/>
</dbReference>
<reference evidence="4" key="3">
    <citation type="submission" date="2025-09" db="UniProtKB">
        <authorList>
            <consortium name="Ensembl"/>
        </authorList>
    </citation>
    <scope>IDENTIFICATION</scope>
</reference>
<dbReference type="GO" id="GO:0003684">
    <property type="term" value="F:damaged DNA binding"/>
    <property type="evidence" value="ECO:0007669"/>
    <property type="project" value="TreeGrafter"/>
</dbReference>
<evidence type="ECO:0000259" key="3">
    <source>
        <dbReference type="Pfam" id="PF10482"/>
    </source>
</evidence>
<dbReference type="InterPro" id="IPR033316">
    <property type="entry name" value="RBBP8-like"/>
</dbReference>
<feature type="compositionally biased region" description="Basic and acidic residues" evidence="2">
    <location>
        <begin position="444"/>
        <end position="469"/>
    </location>
</feature>
<dbReference type="InterPro" id="IPR019518">
    <property type="entry name" value="CtIP_N"/>
</dbReference>
<evidence type="ECO:0000313" key="4">
    <source>
        <dbReference type="Ensembl" id="ENSGACP00000004791.2"/>
    </source>
</evidence>
<dbReference type="AlphaFoldDB" id="G3NHI2"/>
<sequence length="567" mass="63903">MECFNSLLLKLQEVHEREVEGWQGKIQELSNKKGCDTKRMEDLFSKNQQMKEQQRVLTENIKTLENRLRAGLCDRCTVTQEVAKRRQQEFESSQIQSIQHITLLAGEMNNLKRENKQLIEELRSIKAAFNKGPSDHPSNSNSTTTGVKPNSSPDLSPSSGPVPLVTKETSRERNQPADGSFAMKTETVQRAEESEHRRLRGMNRSYSEFYKPLTWRTEHGLTHLREKSREVNPSRHVLHAPVPCRPKPIKSSPVSIPWPISESSDWVTPASPGTSLVQPSPKPNLPRFPNLIPTSQHASPVRQVFESPWQKQSTPQPNSKEPTVVFRLRSVPEPVKSKIKPQEKKEVPPFKTERFSAEGAREAYDWPLDLSDRGNSQPRQMETEDSPLSLHGGERVQTSPDKDGMANPPSPGTVSSPSPDNPPLCSWTQSPSVKQEEQESSTDQNHKEVVNEQELKEEVNEKTDQCYEKKVPTLTISLRPVVVLENLNSDLQEALLSKGKSSSTPAEPGSSSEEQGVEGSASVQERNHGGKRKRAPVEIENQDSETDHIEWERNIKITVRNEEKSTC</sequence>
<evidence type="ECO:0000256" key="1">
    <source>
        <dbReference type="SAM" id="Coils"/>
    </source>
</evidence>
<feature type="coiled-coil region" evidence="1">
    <location>
        <begin position="12"/>
        <end position="67"/>
    </location>
</feature>
<feature type="compositionally biased region" description="Basic and acidic residues" evidence="2">
    <location>
        <begin position="187"/>
        <end position="196"/>
    </location>
</feature>
<dbReference type="Bgee" id="ENSGACG00000003654">
    <property type="expression patterns" value="Expressed in pharyngeal gill and 2 other cell types or tissues"/>
</dbReference>
<feature type="domain" description="DNA endonuclease Ctp1 N-terminal" evidence="3">
    <location>
        <begin position="4"/>
        <end position="123"/>
    </location>
</feature>
<name>G3NHI2_GASAC</name>
<dbReference type="Pfam" id="PF10482">
    <property type="entry name" value="CtIP_N"/>
    <property type="match status" value="1"/>
</dbReference>
<dbReference type="Proteomes" id="UP000007635">
    <property type="component" value="Chromosome XII"/>
</dbReference>
<feature type="compositionally biased region" description="Polar residues" evidence="2">
    <location>
        <begin position="136"/>
        <end position="159"/>
    </location>
</feature>
<dbReference type="GeneTree" id="ENSGT00530000063835"/>
<feature type="compositionally biased region" description="Basic and acidic residues" evidence="2">
    <location>
        <begin position="340"/>
        <end position="364"/>
    </location>
</feature>
<accession>G3NHI2</accession>
<protein>
    <submittedName>
        <fullName evidence="4">Retinoblastoma binding protein 8-like</fullName>
    </submittedName>
</protein>
<reference evidence="4" key="2">
    <citation type="submission" date="2025-08" db="UniProtKB">
        <authorList>
            <consortium name="Ensembl"/>
        </authorList>
    </citation>
    <scope>IDENTIFICATION</scope>
</reference>
<feature type="region of interest" description="Disordered" evidence="2">
    <location>
        <begin position="297"/>
        <end position="469"/>
    </location>
</feature>
<feature type="coiled-coil region" evidence="1">
    <location>
        <begin position="101"/>
        <end position="128"/>
    </location>
</feature>
<reference evidence="4 5" key="1">
    <citation type="journal article" date="2021" name="G3 (Bethesda)">
        <title>Improved contiguity of the threespine stickleback genome using long-read sequencing.</title>
        <authorList>
            <person name="Nath S."/>
            <person name="Shaw D.E."/>
            <person name="White M.A."/>
        </authorList>
    </citation>
    <scope>NUCLEOTIDE SEQUENCE [LARGE SCALE GENOMIC DNA]</scope>
    <source>
        <strain evidence="4 5">Lake Benthic</strain>
    </source>
</reference>
<keyword evidence="1" id="KW-0175">Coiled coil</keyword>
<dbReference type="GO" id="GO:0010792">
    <property type="term" value="P:DNA double-strand break processing involved in repair via single-strand annealing"/>
    <property type="evidence" value="ECO:0007669"/>
    <property type="project" value="TreeGrafter"/>
</dbReference>
<feature type="compositionally biased region" description="Low complexity" evidence="2">
    <location>
        <begin position="501"/>
        <end position="522"/>
    </location>
</feature>
<feature type="region of interest" description="Disordered" evidence="2">
    <location>
        <begin position="129"/>
        <end position="199"/>
    </location>
</feature>
<dbReference type="PANTHER" id="PTHR15107">
    <property type="entry name" value="RETINOBLASTOMA BINDING PROTEIN 8"/>
    <property type="match status" value="1"/>
</dbReference>
<feature type="compositionally biased region" description="Polar residues" evidence="2">
    <location>
        <begin position="309"/>
        <end position="321"/>
    </location>
</feature>
<organism evidence="4 5">
    <name type="scientific">Gasterosteus aculeatus aculeatus</name>
    <name type="common">three-spined stickleback</name>
    <dbReference type="NCBI Taxonomy" id="481459"/>
    <lineage>
        <taxon>Eukaryota</taxon>
        <taxon>Metazoa</taxon>
        <taxon>Chordata</taxon>
        <taxon>Craniata</taxon>
        <taxon>Vertebrata</taxon>
        <taxon>Euteleostomi</taxon>
        <taxon>Actinopterygii</taxon>
        <taxon>Neopterygii</taxon>
        <taxon>Teleostei</taxon>
        <taxon>Neoteleostei</taxon>
        <taxon>Acanthomorphata</taxon>
        <taxon>Eupercaria</taxon>
        <taxon>Perciformes</taxon>
        <taxon>Cottioidei</taxon>
        <taxon>Gasterosteales</taxon>
        <taxon>Gasterosteidae</taxon>
        <taxon>Gasterosteus</taxon>
    </lineage>
</organism>
<feature type="region of interest" description="Disordered" evidence="2">
    <location>
        <begin position="495"/>
        <end position="548"/>
    </location>
</feature>
<evidence type="ECO:0000313" key="5">
    <source>
        <dbReference type="Proteomes" id="UP000007635"/>
    </source>
</evidence>
<dbReference type="PANTHER" id="PTHR15107:SF3">
    <property type="entry name" value="RBBP8 N-TERMINAL-LIKE PROTEIN"/>
    <property type="match status" value="1"/>
</dbReference>
<evidence type="ECO:0000256" key="2">
    <source>
        <dbReference type="SAM" id="MobiDB-lite"/>
    </source>
</evidence>
<dbReference type="STRING" id="69293.ENSGACP00000004791"/>
<proteinExistence type="predicted"/>
<dbReference type="OMA" id="NTWRERR"/>
<dbReference type="InParanoid" id="G3NHI2"/>
<keyword evidence="5" id="KW-1185">Reference proteome</keyword>
<dbReference type="eggNOG" id="ENOG502RTF0">
    <property type="taxonomic scope" value="Eukaryota"/>
</dbReference>